<dbReference type="SUPFAM" id="SSF160191">
    <property type="entry name" value="YcgL-like"/>
    <property type="match status" value="1"/>
</dbReference>
<dbReference type="InterPro" id="IPR038068">
    <property type="entry name" value="YcgL-like_sf"/>
</dbReference>
<comment type="caution">
    <text evidence="3">The sequence shown here is derived from an EMBL/GenBank/DDBJ whole genome shotgun (WGS) entry which is preliminary data.</text>
</comment>
<feature type="domain" description="YcgL" evidence="2">
    <location>
        <begin position="1"/>
        <end position="84"/>
    </location>
</feature>
<dbReference type="InterPro" id="IPR027354">
    <property type="entry name" value="YcgL_dom"/>
</dbReference>
<dbReference type="HAMAP" id="MF_01866">
    <property type="entry name" value="UPF0745"/>
    <property type="match status" value="1"/>
</dbReference>
<dbReference type="PANTHER" id="PTHR38109:SF1">
    <property type="entry name" value="PROTEIN YCGL"/>
    <property type="match status" value="1"/>
</dbReference>
<dbReference type="Gene3D" id="3.10.510.20">
    <property type="entry name" value="YcgL domain"/>
    <property type="match status" value="1"/>
</dbReference>
<organism evidence="3 5">
    <name type="scientific">Photobacterium damselae subsp. damselae</name>
    <name type="common">Listonella damsela</name>
    <dbReference type="NCBI Taxonomy" id="85581"/>
    <lineage>
        <taxon>Bacteria</taxon>
        <taxon>Pseudomonadati</taxon>
        <taxon>Pseudomonadota</taxon>
        <taxon>Gammaproteobacteria</taxon>
        <taxon>Vibrionales</taxon>
        <taxon>Vibrionaceae</taxon>
        <taxon>Photobacterium</taxon>
    </lineage>
</organism>
<dbReference type="Proteomes" id="UP000533429">
    <property type="component" value="Unassembled WGS sequence"/>
</dbReference>
<dbReference type="RefSeq" id="WP_036764149.1">
    <property type="nucleotide sequence ID" value="NZ_AP026780.1"/>
</dbReference>
<dbReference type="EMBL" id="VZUQ01000046">
    <property type="protein sequence ID" value="KAB1182160.1"/>
    <property type="molecule type" value="Genomic_DNA"/>
</dbReference>
<reference evidence="4 6" key="2">
    <citation type="submission" date="2020-06" db="EMBL/GenBank/DDBJ databases">
        <title>Photobacterium damselae subsp. damselae comparative genomics.</title>
        <authorList>
            <person name="Osorio C.R."/>
        </authorList>
    </citation>
    <scope>NUCLEOTIDE SEQUENCE [LARGE SCALE GENOMIC DNA]</scope>
    <source>
        <strain evidence="4 6">TW250/03</strain>
    </source>
</reference>
<dbReference type="PROSITE" id="PS51648">
    <property type="entry name" value="YCGL"/>
    <property type="match status" value="1"/>
</dbReference>
<evidence type="ECO:0000313" key="3">
    <source>
        <dbReference type="EMBL" id="KAB1182160.1"/>
    </source>
</evidence>
<reference evidence="3 5" key="1">
    <citation type="submission" date="2019-09" db="EMBL/GenBank/DDBJ databases">
        <title>Photobacterium damselae subsp. damselae CDC-2227-81, a human clinical isolate.</title>
        <authorList>
            <person name="Osorio C.R."/>
        </authorList>
    </citation>
    <scope>NUCLEOTIDE SEQUENCE [LARGE SCALE GENOMIC DNA]</scope>
    <source>
        <strain evidence="3 5">CDC-2227-81</strain>
    </source>
</reference>
<dbReference type="PANTHER" id="PTHR38109">
    <property type="entry name" value="PROTEIN YCGL"/>
    <property type="match status" value="1"/>
</dbReference>
<protein>
    <recommendedName>
        <fullName evidence="1">YcgL domain-containing protein F6450_07515</fullName>
    </recommendedName>
</protein>
<sequence length="92" mass="10233">MLCAIYKSLKKENTYLYISKKDDFSSVPEALLTTFGKPQFVMVLNLAGRKLAIADVEKVKTALVEQGFYLQVPPPVPNLLEEYKAAKAAVKP</sequence>
<dbReference type="EMBL" id="JABXOR010001324">
    <property type="protein sequence ID" value="NVP02618.1"/>
    <property type="molecule type" value="Genomic_DNA"/>
</dbReference>
<evidence type="ECO:0000313" key="5">
    <source>
        <dbReference type="Proteomes" id="UP000480943"/>
    </source>
</evidence>
<proteinExistence type="inferred from homology"/>
<evidence type="ECO:0000313" key="4">
    <source>
        <dbReference type="EMBL" id="NVP02618.1"/>
    </source>
</evidence>
<accession>A0A1C3E0I3</accession>
<dbReference type="Pfam" id="PF05166">
    <property type="entry name" value="YcgL"/>
    <property type="match status" value="1"/>
</dbReference>
<dbReference type="KEGG" id="pds:CAY62_04280"/>
<gene>
    <name evidence="3" type="ORF">F6450_07515</name>
    <name evidence="4" type="ORF">HWA77_20620</name>
</gene>
<name>A0A1C3E0I3_PHODD</name>
<dbReference type="Proteomes" id="UP000480943">
    <property type="component" value="Unassembled WGS sequence"/>
</dbReference>
<evidence type="ECO:0000259" key="2">
    <source>
        <dbReference type="PROSITE" id="PS51648"/>
    </source>
</evidence>
<dbReference type="AlphaFoldDB" id="A0A1C3E0I3"/>
<evidence type="ECO:0000256" key="1">
    <source>
        <dbReference type="HAMAP-Rule" id="MF_01866"/>
    </source>
</evidence>
<evidence type="ECO:0000313" key="6">
    <source>
        <dbReference type="Proteomes" id="UP000533429"/>
    </source>
</evidence>